<dbReference type="PANTHER" id="PTHR10566">
    <property type="entry name" value="CHAPERONE-ACTIVITY OF BC1 COMPLEX CABC1 -RELATED"/>
    <property type="match status" value="1"/>
</dbReference>
<accession>A0ABQ6M3K8</accession>
<evidence type="ECO:0000256" key="1">
    <source>
        <dbReference type="ARBA" id="ARBA00009670"/>
    </source>
</evidence>
<gene>
    <name evidence="3" type="ORF">TeGR_g9725</name>
</gene>
<proteinExistence type="inferred from homology"/>
<sequence>VKLQFLKADKEESVRASGVLEPLTYILKQAGKGGGGTKVRERIFEDFRSRDPSYKDMDDKELAQQMQGTMKEMAAENKKKEVVVGGISQKVSELQAANRDAFSIPEWFLYTSRAFLTLEGICLENNDDFSIINQCFPYVAKRLLSDTDPRAQAALSSMIYGAGELIEPSRLLDMADGFGTFSATVDQSTKSLSPPASPSSSSPPPPTGPSAKVLREGADILLGDASPNVLRDTIVDLASDAIGAFAKEQNKRINERIGVGSRFDAFLHLSASEKQSQTLVEGIASRLGASSSTPSAESDPRAQLKNLLDQTRGARNPRELAALLPELRKYSPGASYLTRRILARVAHRIAGDLEAGLAEADSLSDIEKRGLERLRTSALETAKFVESRV</sequence>
<name>A0ABQ6M3K8_9STRA</name>
<dbReference type="InterPro" id="IPR050154">
    <property type="entry name" value="UbiB_kinase"/>
</dbReference>
<dbReference type="Proteomes" id="UP001165060">
    <property type="component" value="Unassembled WGS sequence"/>
</dbReference>
<feature type="region of interest" description="Disordered" evidence="2">
    <location>
        <begin position="186"/>
        <end position="212"/>
    </location>
</feature>
<feature type="non-terminal residue" evidence="3">
    <location>
        <position position="1"/>
    </location>
</feature>
<dbReference type="PANTHER" id="PTHR10566:SF118">
    <property type="entry name" value="PROTEIN KINASE DOMAIN-CONTAINING PROTEIN"/>
    <property type="match status" value="1"/>
</dbReference>
<comment type="caution">
    <text evidence="3">The sequence shown here is derived from an EMBL/GenBank/DDBJ whole genome shotgun (WGS) entry which is preliminary data.</text>
</comment>
<dbReference type="EMBL" id="BRYB01003659">
    <property type="protein sequence ID" value="GMI18944.1"/>
    <property type="molecule type" value="Genomic_DNA"/>
</dbReference>
<evidence type="ECO:0000256" key="2">
    <source>
        <dbReference type="SAM" id="MobiDB-lite"/>
    </source>
</evidence>
<evidence type="ECO:0000313" key="3">
    <source>
        <dbReference type="EMBL" id="GMI18944.1"/>
    </source>
</evidence>
<reference evidence="3 4" key="1">
    <citation type="journal article" date="2023" name="Commun. Biol.">
        <title>Genome analysis of Parmales, the sister group of diatoms, reveals the evolutionary specialization of diatoms from phago-mixotrophs to photoautotrophs.</title>
        <authorList>
            <person name="Ban H."/>
            <person name="Sato S."/>
            <person name="Yoshikawa S."/>
            <person name="Yamada K."/>
            <person name="Nakamura Y."/>
            <person name="Ichinomiya M."/>
            <person name="Sato N."/>
            <person name="Blanc-Mathieu R."/>
            <person name="Endo H."/>
            <person name="Kuwata A."/>
            <person name="Ogata H."/>
        </authorList>
    </citation>
    <scope>NUCLEOTIDE SEQUENCE [LARGE SCALE GENOMIC DNA]</scope>
</reference>
<feature type="compositionally biased region" description="Pro residues" evidence="2">
    <location>
        <begin position="195"/>
        <end position="208"/>
    </location>
</feature>
<protein>
    <submittedName>
        <fullName evidence="3">Uncharacterized protein</fullName>
    </submittedName>
</protein>
<keyword evidence="4" id="KW-1185">Reference proteome</keyword>
<comment type="similarity">
    <text evidence="1">Belongs to the protein kinase superfamily. ADCK protein kinase family.</text>
</comment>
<organism evidence="3 4">
    <name type="scientific">Tetraparma gracilis</name>
    <dbReference type="NCBI Taxonomy" id="2962635"/>
    <lineage>
        <taxon>Eukaryota</taxon>
        <taxon>Sar</taxon>
        <taxon>Stramenopiles</taxon>
        <taxon>Ochrophyta</taxon>
        <taxon>Bolidophyceae</taxon>
        <taxon>Parmales</taxon>
        <taxon>Triparmaceae</taxon>
        <taxon>Tetraparma</taxon>
    </lineage>
</organism>
<evidence type="ECO:0000313" key="4">
    <source>
        <dbReference type="Proteomes" id="UP001165060"/>
    </source>
</evidence>